<dbReference type="Proteomes" id="UP000191154">
    <property type="component" value="Unassembled WGS sequence"/>
</dbReference>
<keyword evidence="2" id="KW-1133">Transmembrane helix</keyword>
<keyword evidence="1" id="KW-0175">Coiled coil</keyword>
<protein>
    <submittedName>
        <fullName evidence="3">Uncharacterized protein</fullName>
    </submittedName>
</protein>
<keyword evidence="2" id="KW-0812">Transmembrane</keyword>
<accession>A0A1S8NJU4</accession>
<comment type="caution">
    <text evidence="3">The sequence shown here is derived from an EMBL/GenBank/DDBJ whole genome shotgun (WGS) entry which is preliminary data.</text>
</comment>
<proteinExistence type="predicted"/>
<keyword evidence="2" id="KW-0472">Membrane</keyword>
<evidence type="ECO:0000313" key="3">
    <source>
        <dbReference type="EMBL" id="OOM16653.1"/>
    </source>
</evidence>
<dbReference type="EMBL" id="LZYZ01000001">
    <property type="protein sequence ID" value="OOM16653.1"/>
    <property type="molecule type" value="Genomic_DNA"/>
</dbReference>
<sequence length="147" mass="16897">MRILFFLIFILVIAGIIFFLFIRYDQKISSLHKDNILLKKQLSKLKEQLKFLNNSKDNFTMQFLNVDNQYGLIPKGTLVHLSPYDNSNILQNITIAMEVGILEKALVNKTTWYYVALPVDTNINSRGWVVESSFSTFSSSSTKIVPN</sequence>
<feature type="coiled-coil region" evidence="1">
    <location>
        <begin position="28"/>
        <end position="62"/>
    </location>
</feature>
<reference evidence="3 4" key="1">
    <citation type="submission" date="2016-05" db="EMBL/GenBank/DDBJ databases">
        <title>Microbial solvent formation.</title>
        <authorList>
            <person name="Poehlein A."/>
            <person name="Montoya Solano J.D."/>
            <person name="Flitsch S."/>
            <person name="Krabben P."/>
            <person name="Duerre P."/>
            <person name="Daniel R."/>
        </authorList>
    </citation>
    <scope>NUCLEOTIDE SEQUENCE [LARGE SCALE GENOMIC DNA]</scope>
    <source>
        <strain evidence="3 4">L1-8</strain>
    </source>
</reference>
<gene>
    <name evidence="3" type="ORF">CLOSAC_09270</name>
</gene>
<dbReference type="RefSeq" id="WP_077864334.1">
    <property type="nucleotide sequence ID" value="NZ_LZYZ01000001.1"/>
</dbReference>
<evidence type="ECO:0000313" key="4">
    <source>
        <dbReference type="Proteomes" id="UP000191154"/>
    </source>
</evidence>
<organism evidence="3 4">
    <name type="scientific">Clostridium saccharobutylicum</name>
    <dbReference type="NCBI Taxonomy" id="169679"/>
    <lineage>
        <taxon>Bacteria</taxon>
        <taxon>Bacillati</taxon>
        <taxon>Bacillota</taxon>
        <taxon>Clostridia</taxon>
        <taxon>Eubacteriales</taxon>
        <taxon>Clostridiaceae</taxon>
        <taxon>Clostridium</taxon>
    </lineage>
</organism>
<name>A0A1S8NJU4_CLOSA</name>
<feature type="transmembrane region" description="Helical" evidence="2">
    <location>
        <begin position="6"/>
        <end position="24"/>
    </location>
</feature>
<evidence type="ECO:0000256" key="1">
    <source>
        <dbReference type="SAM" id="Coils"/>
    </source>
</evidence>
<evidence type="ECO:0000256" key="2">
    <source>
        <dbReference type="SAM" id="Phobius"/>
    </source>
</evidence>
<dbReference type="AlphaFoldDB" id="A0A1S8NJU4"/>